<accession>A0ACC6FPS0</accession>
<evidence type="ECO:0000313" key="1">
    <source>
        <dbReference type="EMBL" id="MDL0081225.1"/>
    </source>
</evidence>
<evidence type="ECO:0000313" key="2">
    <source>
        <dbReference type="Proteomes" id="UP001173802"/>
    </source>
</evidence>
<organism evidence="1 2">
    <name type="scientific">Helicobacter zhangjianzhongii</name>
    <dbReference type="NCBI Taxonomy" id="2974574"/>
    <lineage>
        <taxon>Bacteria</taxon>
        <taxon>Pseudomonadati</taxon>
        <taxon>Campylobacterota</taxon>
        <taxon>Epsilonproteobacteria</taxon>
        <taxon>Campylobacterales</taxon>
        <taxon>Helicobacteraceae</taxon>
        <taxon>Helicobacter</taxon>
    </lineage>
</organism>
<dbReference type="Proteomes" id="UP001173802">
    <property type="component" value="Unassembled WGS sequence"/>
</dbReference>
<keyword evidence="2" id="KW-1185">Reference proteome</keyword>
<gene>
    <name evidence="1" type="ORF">NYG90_00770</name>
</gene>
<proteinExistence type="predicted"/>
<reference evidence="1 2" key="1">
    <citation type="journal article" date="2023" name="Microorganisms">
        <title>Isolation and Genomic Characteristics of Cat-Borne Campylobacter felis sp. nov. and Sheep-Borne Campylobacter ovis sp. nov.</title>
        <authorList>
            <person name="Wang H."/>
            <person name="Li Y."/>
            <person name="Gu Y."/>
            <person name="Zhou G."/>
            <person name="Chen X."/>
            <person name="Zhang X."/>
            <person name="Shao Z."/>
            <person name="Zhang J."/>
            <person name="Zhang M."/>
        </authorList>
    </citation>
    <scope>NUCLEOTIDE SEQUENCE [LARGE SCALE GENOMIC DNA]</scope>
    <source>
        <strain evidence="1 2">XJK30-2</strain>
    </source>
</reference>
<name>A0ACC6FPS0_9HELI</name>
<dbReference type="EMBL" id="JANURN010000001">
    <property type="protein sequence ID" value="MDL0081225.1"/>
    <property type="molecule type" value="Genomic_DNA"/>
</dbReference>
<protein>
    <submittedName>
        <fullName evidence="1">Uncharacterized protein</fullName>
    </submittedName>
</protein>
<sequence length="421" mass="46983">MLSVGYAKLMVEIVFPETTLTLFVLAFLLCYFYALHSPSKPKSYLLALLAFAFGNAAIYLKEVAFVIISGFGLAHIALSLLESFIRTKSLTLTRRIFLLDIALALSGVVFLGAYAYFTRGGSGDYSSMEVYSSVRLFAVLFLSAPLLSIALPVALGFRLYRVIKGDTIDVFWDSVGLSALAYMLAFIALGMGSFHYFTPANILASLYLLFLLGHYACIKRWGFRVITAVVLAILLTSSIPQGIHYLTLYKTQNNNMNDTMRYLASYLKSHPHTTIYFEGFGRGVDRYYNAWSYPAIFSILPTIFGVREFDIASKEPNGTSFSIDPRSSLSFFNSQEVSTPDSSDLLIITALSDMDIADSRITELESSQELLFKTDNHPYFPQYTLMSIGAKLLQDLGISHPLSNYGNPYRLPAQSYIFRIP</sequence>
<comment type="caution">
    <text evidence="1">The sequence shown here is derived from an EMBL/GenBank/DDBJ whole genome shotgun (WGS) entry which is preliminary data.</text>
</comment>